<dbReference type="Pfam" id="PF13650">
    <property type="entry name" value="Asp_protease_2"/>
    <property type="match status" value="1"/>
</dbReference>
<protein>
    <recommendedName>
        <fullName evidence="5">Aspartyl protease</fullName>
    </recommendedName>
</protein>
<sequence>MRPIRLAAFAFSAFLTAGAVSAAPSDCHLTKVAELAVRLDGGRPVVEGTLNGQPIRVAVSTGSYKTILSEAAARRLGLEVTPLPMAHHVITPGRGVREIGSAPVQSLSIGGWQAENLTMEVVPIHFGKDVDLSLGQDIFSQADVELDLAHDTIRFFHPQGCDDVPLAYWADTYAEATMQYAQNERRRFSNRVPVRLNGHEFLARLSTGTVYSTLSDTIAHQAGVYEGNPGVTTLGMVGPSDHEKYPLSVGTFDSFTIGDETVSNVKLRFTRFNPDFISDVGRQVWGLILGMDFIRSHRIYIANSQDKLYFTNVSRPVFDTQSPALQTPPPQTPAPQTAPGEKTAANP</sequence>
<evidence type="ECO:0000256" key="2">
    <source>
        <dbReference type="SAM" id="SignalP"/>
    </source>
</evidence>
<evidence type="ECO:0000313" key="3">
    <source>
        <dbReference type="EMBL" id="MBB6251620.1"/>
    </source>
</evidence>
<dbReference type="RefSeq" id="WP_184800237.1">
    <property type="nucleotide sequence ID" value="NZ_JACIIZ010000005.1"/>
</dbReference>
<reference evidence="3 4" key="1">
    <citation type="submission" date="2020-08" db="EMBL/GenBank/DDBJ databases">
        <title>Genomic Encyclopedia of Type Strains, Phase IV (KMG-IV): sequencing the most valuable type-strain genomes for metagenomic binning, comparative biology and taxonomic classification.</title>
        <authorList>
            <person name="Goeker M."/>
        </authorList>
    </citation>
    <scope>NUCLEOTIDE SEQUENCE [LARGE SCALE GENOMIC DNA]</scope>
    <source>
        <strain evidence="3 4">DSM 22198</strain>
    </source>
</reference>
<dbReference type="SUPFAM" id="SSF50630">
    <property type="entry name" value="Acid proteases"/>
    <property type="match status" value="1"/>
</dbReference>
<dbReference type="InterPro" id="IPR034122">
    <property type="entry name" value="Retropepsin-like_bacterial"/>
</dbReference>
<keyword evidence="4" id="KW-1185">Reference proteome</keyword>
<feature type="region of interest" description="Disordered" evidence="1">
    <location>
        <begin position="320"/>
        <end position="347"/>
    </location>
</feature>
<evidence type="ECO:0000256" key="1">
    <source>
        <dbReference type="SAM" id="MobiDB-lite"/>
    </source>
</evidence>
<feature type="signal peptide" evidence="2">
    <location>
        <begin position="1"/>
        <end position="22"/>
    </location>
</feature>
<feature type="chain" id="PRO_5031441439" description="Aspartyl protease" evidence="2">
    <location>
        <begin position="23"/>
        <end position="347"/>
    </location>
</feature>
<dbReference type="Proteomes" id="UP000539175">
    <property type="component" value="Unassembled WGS sequence"/>
</dbReference>
<dbReference type="InterPro" id="IPR021109">
    <property type="entry name" value="Peptidase_aspartic_dom_sf"/>
</dbReference>
<dbReference type="AlphaFoldDB" id="A0A7X0AYX1"/>
<organism evidence="3 4">
    <name type="scientific">Nitrospirillum iridis</name>
    <dbReference type="NCBI Taxonomy" id="765888"/>
    <lineage>
        <taxon>Bacteria</taxon>
        <taxon>Pseudomonadati</taxon>
        <taxon>Pseudomonadota</taxon>
        <taxon>Alphaproteobacteria</taxon>
        <taxon>Rhodospirillales</taxon>
        <taxon>Azospirillaceae</taxon>
        <taxon>Nitrospirillum</taxon>
    </lineage>
</organism>
<accession>A0A7X0AYX1</accession>
<dbReference type="CDD" id="cd05483">
    <property type="entry name" value="retropepsin_like_bacteria"/>
    <property type="match status" value="1"/>
</dbReference>
<dbReference type="Gene3D" id="2.40.70.10">
    <property type="entry name" value="Acid Proteases"/>
    <property type="match status" value="2"/>
</dbReference>
<evidence type="ECO:0008006" key="5">
    <source>
        <dbReference type="Google" id="ProtNLM"/>
    </source>
</evidence>
<name>A0A7X0AYX1_9PROT</name>
<evidence type="ECO:0000313" key="4">
    <source>
        <dbReference type="Proteomes" id="UP000539175"/>
    </source>
</evidence>
<proteinExistence type="predicted"/>
<comment type="caution">
    <text evidence="3">The sequence shown here is derived from an EMBL/GenBank/DDBJ whole genome shotgun (WGS) entry which is preliminary data.</text>
</comment>
<dbReference type="EMBL" id="JACIIZ010000005">
    <property type="protein sequence ID" value="MBB6251620.1"/>
    <property type="molecule type" value="Genomic_DNA"/>
</dbReference>
<gene>
    <name evidence="3" type="ORF">FHS74_002171</name>
</gene>
<keyword evidence="2" id="KW-0732">Signal</keyword>